<dbReference type="Gene3D" id="2.30.30.170">
    <property type="match status" value="1"/>
</dbReference>
<proteinExistence type="inferred from homology"/>
<keyword evidence="2" id="KW-0378">Hydrolase</keyword>
<dbReference type="EMBL" id="BBJM01000043">
    <property type="protein sequence ID" value="GAK48640.1"/>
    <property type="molecule type" value="Genomic_DNA"/>
</dbReference>
<dbReference type="Gene3D" id="1.10.530.10">
    <property type="match status" value="1"/>
</dbReference>
<dbReference type="Proteomes" id="UP000028700">
    <property type="component" value="Unassembled WGS sequence"/>
</dbReference>
<gene>
    <name evidence="5" type="ORF">LOSG293_430150</name>
</gene>
<dbReference type="PANTHER" id="PTHR33308:SF9">
    <property type="entry name" value="PEPTIDOGLYCAN HYDROLASE FLGJ"/>
    <property type="match status" value="1"/>
</dbReference>
<dbReference type="eggNOG" id="COG1705">
    <property type="taxonomic scope" value="Bacteria"/>
</dbReference>
<dbReference type="AlphaFoldDB" id="A0A081BKS2"/>
<name>A0A081BKS2_9LACO</name>
<dbReference type="SMART" id="SM00047">
    <property type="entry name" value="LYZ2"/>
    <property type="match status" value="1"/>
</dbReference>
<evidence type="ECO:0000256" key="1">
    <source>
        <dbReference type="ARBA" id="ARBA00010266"/>
    </source>
</evidence>
<dbReference type="GO" id="GO:0004040">
    <property type="term" value="F:amidase activity"/>
    <property type="evidence" value="ECO:0007669"/>
    <property type="project" value="InterPro"/>
</dbReference>
<sequence>MKKGILSKGLLAITAIAAMGAIAIHQAGSAKEAKSATLTPAAFITKMTPDVKSVANSYKLYPSVMMAQAALESSWGNSTLSTTANNYFGIKGSYNGQSVTMQTAEYDSNGQLYYTDAVFKKYPSIKASMTDNAQLLRNGPGFSATYYSGTWRENTATYEDAANALTGTYATAPTYGASLITLIQSYNLDALDTVTYDTAKYYSAAGSETATLGANYSKYMLYNHVKGTNSNEVKTDWKTVNGAPGQKVWMDMRGVKTASNTTWYRIRFSSAKSAKKYWVYSKALSLPTTTYTSGKTNVKINHAVNYQLHNHAYNSDYLSKKIGMSADLKASTYVTDNIATVNNNGAQTTWYRIAIDGKTKAWIAAKGIQTTYAKVKYTNTSKKAKLSSVYSKYVL</sequence>
<accession>A0A081BKS2</accession>
<dbReference type="InterPro" id="IPR038200">
    <property type="entry name" value="GW_dom_sf"/>
</dbReference>
<comment type="similarity">
    <text evidence="1">Belongs to the glycosyl hydrolase 73 family.</text>
</comment>
<dbReference type="PANTHER" id="PTHR33308">
    <property type="entry name" value="PEPTIDOGLYCAN HYDROLASE FLGJ"/>
    <property type="match status" value="1"/>
</dbReference>
<dbReference type="InterPro" id="IPR002901">
    <property type="entry name" value="MGlyc_endo_b_GlcNAc-like_dom"/>
</dbReference>
<dbReference type="RefSeq" id="WP_235786844.1">
    <property type="nucleotide sequence ID" value="NZ_BBAZ01000042.1"/>
</dbReference>
<reference evidence="5" key="1">
    <citation type="journal article" date="2014" name="Genome Announc.">
        <title>Draft Genome Sequence of Lactobacillus oryzae Strain SG293T.</title>
        <authorList>
            <person name="Tanizawa Y."/>
            <person name="Fujisawa T."/>
            <person name="Mochizuki T."/>
            <person name="Kaminuma E."/>
            <person name="Nakamura Y."/>
            <person name="Tohno M."/>
        </authorList>
    </citation>
    <scope>NUCLEOTIDE SEQUENCE [LARGE SCALE GENOMIC DNA]</scope>
    <source>
        <strain evidence="5">SG293</strain>
    </source>
</reference>
<keyword evidence="6" id="KW-1185">Reference proteome</keyword>
<evidence type="ECO:0000313" key="5">
    <source>
        <dbReference type="EMBL" id="GAK48640.1"/>
    </source>
</evidence>
<keyword evidence="3" id="KW-0732">Signal</keyword>
<feature type="signal peptide" evidence="3">
    <location>
        <begin position="1"/>
        <end position="27"/>
    </location>
</feature>
<dbReference type="InterPro" id="IPR051056">
    <property type="entry name" value="Glycosyl_Hydrolase_73"/>
</dbReference>
<protein>
    <submittedName>
        <fullName evidence="5">Muramidase</fullName>
    </submittedName>
</protein>
<evidence type="ECO:0000259" key="4">
    <source>
        <dbReference type="SMART" id="SM00047"/>
    </source>
</evidence>
<feature type="chain" id="PRO_5039035186" evidence="3">
    <location>
        <begin position="28"/>
        <end position="395"/>
    </location>
</feature>
<feature type="domain" description="Mannosyl-glycoprotein endo-beta-N-acetylglucosamidase-like" evidence="4">
    <location>
        <begin position="31"/>
        <end position="192"/>
    </location>
</feature>
<comment type="caution">
    <text evidence="5">The sequence shown here is derived from an EMBL/GenBank/DDBJ whole genome shotgun (WGS) entry which is preliminary data.</text>
</comment>
<evidence type="ECO:0000256" key="3">
    <source>
        <dbReference type="SAM" id="SignalP"/>
    </source>
</evidence>
<evidence type="ECO:0000313" key="6">
    <source>
        <dbReference type="Proteomes" id="UP000028700"/>
    </source>
</evidence>
<dbReference type="Pfam" id="PF01832">
    <property type="entry name" value="Glucosaminidase"/>
    <property type="match status" value="1"/>
</dbReference>
<dbReference type="Gene3D" id="4.10.80.30">
    <property type="entry name" value="DNA polymerase, domain 6"/>
    <property type="match status" value="1"/>
</dbReference>
<evidence type="ECO:0000256" key="2">
    <source>
        <dbReference type="ARBA" id="ARBA00022801"/>
    </source>
</evidence>
<dbReference type="STRING" id="1291743.LOSG293_430150"/>
<organism evidence="5 6">
    <name type="scientific">Secundilactobacillus oryzae JCM 18671</name>
    <dbReference type="NCBI Taxonomy" id="1291743"/>
    <lineage>
        <taxon>Bacteria</taxon>
        <taxon>Bacillati</taxon>
        <taxon>Bacillota</taxon>
        <taxon>Bacilli</taxon>
        <taxon>Lactobacillales</taxon>
        <taxon>Lactobacillaceae</taxon>
        <taxon>Secundilactobacillus</taxon>
    </lineage>
</organism>